<evidence type="ECO:0000259" key="3">
    <source>
        <dbReference type="PROSITE" id="PS51746"/>
    </source>
</evidence>
<dbReference type="SUPFAM" id="SSF81606">
    <property type="entry name" value="PP2C-like"/>
    <property type="match status" value="1"/>
</dbReference>
<dbReference type="PROSITE" id="PS51746">
    <property type="entry name" value="PPM_2"/>
    <property type="match status" value="1"/>
</dbReference>
<comment type="catalytic activity">
    <reaction evidence="1">
        <text>O-phospho-L-threonyl-[protein] + H2O = L-threonyl-[protein] + phosphate</text>
        <dbReference type="Rhea" id="RHEA:47004"/>
        <dbReference type="Rhea" id="RHEA-COMP:11060"/>
        <dbReference type="Rhea" id="RHEA-COMP:11605"/>
        <dbReference type="ChEBI" id="CHEBI:15377"/>
        <dbReference type="ChEBI" id="CHEBI:30013"/>
        <dbReference type="ChEBI" id="CHEBI:43474"/>
        <dbReference type="ChEBI" id="CHEBI:61977"/>
        <dbReference type="EC" id="3.1.3.16"/>
    </reaction>
</comment>
<feature type="compositionally biased region" description="Polar residues" evidence="2">
    <location>
        <begin position="125"/>
        <end position="148"/>
    </location>
</feature>
<comment type="catalytic activity">
    <reaction evidence="1">
        <text>O-phospho-L-seryl-[protein] + H2O = L-seryl-[protein] + phosphate</text>
        <dbReference type="Rhea" id="RHEA:20629"/>
        <dbReference type="Rhea" id="RHEA-COMP:9863"/>
        <dbReference type="Rhea" id="RHEA-COMP:11604"/>
        <dbReference type="ChEBI" id="CHEBI:15377"/>
        <dbReference type="ChEBI" id="CHEBI:29999"/>
        <dbReference type="ChEBI" id="CHEBI:43474"/>
        <dbReference type="ChEBI" id="CHEBI:83421"/>
        <dbReference type="EC" id="3.1.3.16"/>
    </reaction>
</comment>
<reference evidence="4 5" key="1">
    <citation type="journal article" date="2019" name="Sci. Rep.">
        <title>Nanopore sequencing improves the draft genome of the human pathogenic amoeba Naegleria fowleri.</title>
        <authorList>
            <person name="Liechti N."/>
            <person name="Schurch N."/>
            <person name="Bruggmann R."/>
            <person name="Wittwer M."/>
        </authorList>
    </citation>
    <scope>NUCLEOTIDE SEQUENCE [LARGE SCALE GENOMIC DNA]</scope>
    <source>
        <strain evidence="4 5">ATCC 30894</strain>
    </source>
</reference>
<dbReference type="VEuPathDB" id="AmoebaDB:FDP41_007668"/>
<comment type="cofactor">
    <cofactor evidence="1">
        <name>Mn(2+)</name>
        <dbReference type="ChEBI" id="CHEBI:29035"/>
    </cofactor>
</comment>
<feature type="domain" description="PPM-type phosphatase" evidence="3">
    <location>
        <begin position="319"/>
        <end position="612"/>
    </location>
</feature>
<dbReference type="VEuPathDB" id="AmoebaDB:NF0016380"/>
<dbReference type="RefSeq" id="XP_044568466.1">
    <property type="nucleotide sequence ID" value="XM_044711437.1"/>
</dbReference>
<dbReference type="VEuPathDB" id="AmoebaDB:NfTy_006750"/>
<feature type="region of interest" description="Disordered" evidence="2">
    <location>
        <begin position="170"/>
        <end position="222"/>
    </location>
</feature>
<dbReference type="EC" id="3.1.3.16" evidence="1"/>
<dbReference type="PANTHER" id="PTHR12320">
    <property type="entry name" value="PROTEIN PHOSPHATASE 2C"/>
    <property type="match status" value="1"/>
</dbReference>
<dbReference type="PANTHER" id="PTHR12320:SF1">
    <property type="entry name" value="PROTEIN PHOSPHATASE PTC7 HOMOLOG"/>
    <property type="match status" value="1"/>
</dbReference>
<accession>A0A6A5C011</accession>
<keyword evidence="5" id="KW-1185">Reference proteome</keyword>
<dbReference type="GeneID" id="68114886"/>
<dbReference type="InterPro" id="IPR001932">
    <property type="entry name" value="PPM-type_phosphatase-like_dom"/>
</dbReference>
<keyword evidence="1" id="KW-0464">Manganese</keyword>
<evidence type="ECO:0000313" key="4">
    <source>
        <dbReference type="EMBL" id="KAF0983753.1"/>
    </source>
</evidence>
<dbReference type="GO" id="GO:0004722">
    <property type="term" value="F:protein serine/threonine phosphatase activity"/>
    <property type="evidence" value="ECO:0007669"/>
    <property type="project" value="UniProtKB-EC"/>
</dbReference>
<dbReference type="SMART" id="SM00332">
    <property type="entry name" value="PP2Cc"/>
    <property type="match status" value="1"/>
</dbReference>
<dbReference type="OMA" id="INCCTLR"/>
<evidence type="ECO:0000256" key="2">
    <source>
        <dbReference type="SAM" id="MobiDB-lite"/>
    </source>
</evidence>
<gene>
    <name evidence="4" type="ORF">FDP41_007668</name>
</gene>
<dbReference type="Proteomes" id="UP000444721">
    <property type="component" value="Unassembled WGS sequence"/>
</dbReference>
<protein>
    <recommendedName>
        <fullName evidence="1">Protein phosphatase</fullName>
        <ecNumber evidence="1">3.1.3.16</ecNumber>
    </recommendedName>
</protein>
<dbReference type="InterPro" id="IPR036457">
    <property type="entry name" value="PPM-type-like_dom_sf"/>
</dbReference>
<feature type="region of interest" description="Disordered" evidence="2">
    <location>
        <begin position="1"/>
        <end position="153"/>
    </location>
</feature>
<proteinExistence type="inferred from homology"/>
<comment type="cofactor">
    <cofactor evidence="1">
        <name>Mg(2+)</name>
        <dbReference type="ChEBI" id="CHEBI:18420"/>
    </cofactor>
</comment>
<comment type="similarity">
    <text evidence="1">Belongs to the PP2C family.</text>
</comment>
<comment type="caution">
    <text evidence="4">The sequence shown here is derived from an EMBL/GenBank/DDBJ whole genome shotgun (WGS) entry which is preliminary data.</text>
</comment>
<feature type="compositionally biased region" description="Low complexity" evidence="2">
    <location>
        <begin position="65"/>
        <end position="121"/>
    </location>
</feature>
<name>A0A6A5C011_NAEFO</name>
<feature type="compositionally biased region" description="Gly residues" evidence="2">
    <location>
        <begin position="7"/>
        <end position="18"/>
    </location>
</feature>
<dbReference type="InterPro" id="IPR039123">
    <property type="entry name" value="PPTC7"/>
</dbReference>
<keyword evidence="1" id="KW-0479">Metal-binding</keyword>
<keyword evidence="1" id="KW-0904">Protein phosphatase</keyword>
<evidence type="ECO:0000256" key="1">
    <source>
        <dbReference type="RuleBase" id="RU366020"/>
    </source>
</evidence>
<sequence>MRNSSISGGGGGGGGGFGSNNNNNNNNNHSTTRSSSPSFSSSRPLGTFSATLPASGPNRGKSATGISSLSKSSQFGSGTKHKLNSLSSSTGGIGSSSSLTAASTTPANSANISSSSSPTTIIDTKVTSPKPNTSPLIHFFSSSTSTGTKRGIGSAGGDFHQPVRNSFSVNASNANSNGVKNQPLSPLGRKKNEEKNFQSLTPTTKTISPISPTNSSKQTPTPFTVSTFEEEEDVDTIEASYINHHPITPIAKSNNPFDLPSTYNINKQLFSEAISPSKIPLLSPPPIPKSKLNLQYRIKKASSGSGADANASISEKALKVSVYSKQKPMCDENTHPTGEDAYYCCYSAKHEVYSFGIADGVGGWMAFDIDPSLVSRQLMWNCKLLLCSDQLNQFVTENNYHVPKEYEQMVAKGLELPQVIHPKILLERAFRLMTEFNQVKAGGTTACIIFLKPLPQNLYQLSYANLGDSGFAVVNKQKSKILYRSKEQQHYFNAPYQLSVIPPELDSDELIKDDPSCADLHINCCTLREGDYIVLATDGLFDNLFDSDILKIMRSATSCHSISKKLVQEAVKRYNSPTLPNHTPFSMGLSKVTGEFKRHGKSDDVTVCCVSVCCN</sequence>
<dbReference type="AlphaFoldDB" id="A0A6A5C011"/>
<feature type="compositionally biased region" description="Low complexity" evidence="2">
    <location>
        <begin position="199"/>
        <end position="217"/>
    </location>
</feature>
<organism evidence="4 5">
    <name type="scientific">Naegleria fowleri</name>
    <name type="common">Brain eating amoeba</name>
    <dbReference type="NCBI Taxonomy" id="5763"/>
    <lineage>
        <taxon>Eukaryota</taxon>
        <taxon>Discoba</taxon>
        <taxon>Heterolobosea</taxon>
        <taxon>Tetramitia</taxon>
        <taxon>Eutetramitia</taxon>
        <taxon>Vahlkampfiidae</taxon>
        <taxon>Naegleria</taxon>
    </lineage>
</organism>
<feature type="compositionally biased region" description="Low complexity" evidence="2">
    <location>
        <begin position="19"/>
        <end position="42"/>
    </location>
</feature>
<dbReference type="Gene3D" id="3.60.40.10">
    <property type="entry name" value="PPM-type phosphatase domain"/>
    <property type="match status" value="1"/>
</dbReference>
<dbReference type="EMBL" id="VFQX01000004">
    <property type="protein sequence ID" value="KAF0983753.1"/>
    <property type="molecule type" value="Genomic_DNA"/>
</dbReference>
<evidence type="ECO:0000313" key="5">
    <source>
        <dbReference type="Proteomes" id="UP000444721"/>
    </source>
</evidence>
<dbReference type="OrthoDB" id="60843at2759"/>
<keyword evidence="1" id="KW-0460">Magnesium</keyword>
<dbReference type="GO" id="GO:0046872">
    <property type="term" value="F:metal ion binding"/>
    <property type="evidence" value="ECO:0007669"/>
    <property type="project" value="UniProtKB-UniRule"/>
</dbReference>
<keyword evidence="1" id="KW-0378">Hydrolase</keyword>